<dbReference type="RefSeq" id="WP_188673728.1">
    <property type="nucleotide sequence ID" value="NZ_BMJH01000002.1"/>
</dbReference>
<keyword evidence="2" id="KW-1185">Reference proteome</keyword>
<reference evidence="1" key="1">
    <citation type="journal article" date="2014" name="Int. J. Syst. Evol. Microbiol.">
        <title>Complete genome sequence of Corynebacterium casei LMG S-19264T (=DSM 44701T), isolated from a smear-ripened cheese.</title>
        <authorList>
            <consortium name="US DOE Joint Genome Institute (JGI-PGF)"/>
            <person name="Walter F."/>
            <person name="Albersmeier A."/>
            <person name="Kalinowski J."/>
            <person name="Ruckert C."/>
        </authorList>
    </citation>
    <scope>NUCLEOTIDE SEQUENCE</scope>
    <source>
        <strain evidence="1">CGMCC 1.15478</strain>
    </source>
</reference>
<name>A0A916UC17_9ACTN</name>
<dbReference type="Proteomes" id="UP000641514">
    <property type="component" value="Unassembled WGS sequence"/>
</dbReference>
<evidence type="ECO:0000313" key="1">
    <source>
        <dbReference type="EMBL" id="GGC66736.1"/>
    </source>
</evidence>
<sequence>MNSASMHAIIGAFAANGAAARAVVAPPASCVVPPVQSKWGTHVSSPELRARDRQIALRSVDSHLTRRT</sequence>
<organism evidence="1 2">
    <name type="scientific">Hoyosella rhizosphaerae</name>
    <dbReference type="NCBI Taxonomy" id="1755582"/>
    <lineage>
        <taxon>Bacteria</taxon>
        <taxon>Bacillati</taxon>
        <taxon>Actinomycetota</taxon>
        <taxon>Actinomycetes</taxon>
        <taxon>Mycobacteriales</taxon>
        <taxon>Hoyosellaceae</taxon>
        <taxon>Hoyosella</taxon>
    </lineage>
</organism>
<gene>
    <name evidence="1" type="ORF">GCM10011410_19190</name>
</gene>
<reference evidence="1" key="2">
    <citation type="submission" date="2020-09" db="EMBL/GenBank/DDBJ databases">
        <authorList>
            <person name="Sun Q."/>
            <person name="Zhou Y."/>
        </authorList>
    </citation>
    <scope>NUCLEOTIDE SEQUENCE</scope>
    <source>
        <strain evidence="1">CGMCC 1.15478</strain>
    </source>
</reference>
<dbReference type="AlphaFoldDB" id="A0A916UC17"/>
<dbReference type="EMBL" id="BMJH01000002">
    <property type="protein sequence ID" value="GGC66736.1"/>
    <property type="molecule type" value="Genomic_DNA"/>
</dbReference>
<protein>
    <submittedName>
        <fullName evidence="1">Uncharacterized protein</fullName>
    </submittedName>
</protein>
<proteinExistence type="predicted"/>
<comment type="caution">
    <text evidence="1">The sequence shown here is derived from an EMBL/GenBank/DDBJ whole genome shotgun (WGS) entry which is preliminary data.</text>
</comment>
<evidence type="ECO:0000313" key="2">
    <source>
        <dbReference type="Proteomes" id="UP000641514"/>
    </source>
</evidence>
<accession>A0A916UC17</accession>